<dbReference type="AlphaFoldDB" id="A0A091DKT1"/>
<organism evidence="1 2">
    <name type="scientific">Fukomys damarensis</name>
    <name type="common">Damaraland mole rat</name>
    <name type="synonym">Cryptomys damarensis</name>
    <dbReference type="NCBI Taxonomy" id="885580"/>
    <lineage>
        <taxon>Eukaryota</taxon>
        <taxon>Metazoa</taxon>
        <taxon>Chordata</taxon>
        <taxon>Craniata</taxon>
        <taxon>Vertebrata</taxon>
        <taxon>Euteleostomi</taxon>
        <taxon>Mammalia</taxon>
        <taxon>Eutheria</taxon>
        <taxon>Euarchontoglires</taxon>
        <taxon>Glires</taxon>
        <taxon>Rodentia</taxon>
        <taxon>Hystricomorpha</taxon>
        <taxon>Bathyergidae</taxon>
        <taxon>Fukomys</taxon>
    </lineage>
</organism>
<evidence type="ECO:0000313" key="1">
    <source>
        <dbReference type="EMBL" id="KFO23426.1"/>
    </source>
</evidence>
<keyword evidence="2" id="KW-1185">Reference proteome</keyword>
<gene>
    <name evidence="1" type="ORF">H920_15186</name>
</gene>
<proteinExistence type="predicted"/>
<reference evidence="1 2" key="1">
    <citation type="submission" date="2013-11" db="EMBL/GenBank/DDBJ databases">
        <title>The Damaraland mole rat (Fukomys damarensis) genome and evolution of African mole rats.</title>
        <authorList>
            <person name="Gladyshev V.N."/>
            <person name="Fang X."/>
        </authorList>
    </citation>
    <scope>NUCLEOTIDE SEQUENCE [LARGE SCALE GENOMIC DNA]</scope>
    <source>
        <tissue evidence="1">Liver</tissue>
    </source>
</reference>
<dbReference type="Proteomes" id="UP000028990">
    <property type="component" value="Unassembled WGS sequence"/>
</dbReference>
<dbReference type="InterPro" id="IPR036397">
    <property type="entry name" value="RNaseH_sf"/>
</dbReference>
<dbReference type="EMBL" id="KN123763">
    <property type="protein sequence ID" value="KFO23426.1"/>
    <property type="molecule type" value="Genomic_DNA"/>
</dbReference>
<name>A0A091DKT1_FUKDA</name>
<dbReference type="Gene3D" id="3.30.420.10">
    <property type="entry name" value="Ribonuclease H-like superfamily/Ribonuclease H"/>
    <property type="match status" value="1"/>
</dbReference>
<evidence type="ECO:0000313" key="2">
    <source>
        <dbReference type="Proteomes" id="UP000028990"/>
    </source>
</evidence>
<sequence length="211" mass="24165">MTVKNKCFELIKDIKAIMTIQLTTLTKEDFQSCFRKWQKRWDECIQSNGGVFGEELMIVDVYVVAKYEIPYKYIWMPFNFCVTRTNEQGITEDILACLQFYENKSGLMVSVTVFWDDDDDDDSGLSFRSCPMAVASGPSGQEHTELHQWCDPSPVWSFLAGTCERKAESGVPRGYVVRALGEWSLKSHEDNRREFQLGRANLPLACGRSVL</sequence>
<accession>A0A091DKT1</accession>
<protein>
    <submittedName>
        <fullName evidence="1">Uncharacterized protein</fullName>
    </submittedName>
</protein>
<dbReference type="GO" id="GO:0003676">
    <property type="term" value="F:nucleic acid binding"/>
    <property type="evidence" value="ECO:0007669"/>
    <property type="project" value="InterPro"/>
</dbReference>